<dbReference type="PANTHER" id="PTHR12599:SF0">
    <property type="entry name" value="PTERIN-4-ALPHA-CARBINOLAMINE DEHYDRATASE"/>
    <property type="match status" value="1"/>
</dbReference>
<dbReference type="InterPro" id="IPR036428">
    <property type="entry name" value="PCD_sf"/>
</dbReference>
<comment type="catalytic activity">
    <reaction evidence="1">
        <text>(4aS,6R)-4a-hydroxy-L-erythro-5,6,7,8-tetrahydrobiopterin = (6R)-L-erythro-6,7-dihydrobiopterin + H2O</text>
        <dbReference type="Rhea" id="RHEA:11920"/>
        <dbReference type="ChEBI" id="CHEBI:15377"/>
        <dbReference type="ChEBI" id="CHEBI:15642"/>
        <dbReference type="ChEBI" id="CHEBI:43120"/>
        <dbReference type="EC" id="4.2.1.96"/>
    </reaction>
</comment>
<evidence type="ECO:0000256" key="2">
    <source>
        <dbReference type="ARBA" id="ARBA00006472"/>
    </source>
</evidence>
<keyword evidence="4" id="KW-0456">Lyase</keyword>
<reference evidence="7" key="1">
    <citation type="journal article" date="2017" name="Genome Biol.">
        <title>Comparative genomics reveals high biological diversity and specific adaptations in the industrially and medically important fungal genus Aspergillus.</title>
        <authorList>
            <person name="de Vries R.P."/>
            <person name="Riley R."/>
            <person name="Wiebenga A."/>
            <person name="Aguilar-Osorio G."/>
            <person name="Amillis S."/>
            <person name="Uchima C.A."/>
            <person name="Anderluh G."/>
            <person name="Asadollahi M."/>
            <person name="Askin M."/>
            <person name="Barry K."/>
            <person name="Battaglia E."/>
            <person name="Bayram O."/>
            <person name="Benocci T."/>
            <person name="Braus-Stromeyer S.A."/>
            <person name="Caldana C."/>
            <person name="Canovas D."/>
            <person name="Cerqueira G.C."/>
            <person name="Chen F."/>
            <person name="Chen W."/>
            <person name="Choi C."/>
            <person name="Clum A."/>
            <person name="Dos Santos R.A."/>
            <person name="Damasio A.R."/>
            <person name="Diallinas G."/>
            <person name="Emri T."/>
            <person name="Fekete E."/>
            <person name="Flipphi M."/>
            <person name="Freyberg S."/>
            <person name="Gallo A."/>
            <person name="Gournas C."/>
            <person name="Habgood R."/>
            <person name="Hainaut M."/>
            <person name="Harispe M.L."/>
            <person name="Henrissat B."/>
            <person name="Hilden K.S."/>
            <person name="Hope R."/>
            <person name="Hossain A."/>
            <person name="Karabika E."/>
            <person name="Karaffa L."/>
            <person name="Karanyi Z."/>
            <person name="Krasevec N."/>
            <person name="Kuo A."/>
            <person name="Kusch H."/>
            <person name="LaButti K."/>
            <person name="Lagendijk E.L."/>
            <person name="Lapidus A."/>
            <person name="Levasseur A."/>
            <person name="Lindquist E."/>
            <person name="Lipzen A."/>
            <person name="Logrieco A.F."/>
            <person name="MacCabe A."/>
            <person name="Maekelae M.R."/>
            <person name="Malavazi I."/>
            <person name="Melin P."/>
            <person name="Meyer V."/>
            <person name="Mielnichuk N."/>
            <person name="Miskei M."/>
            <person name="Molnar A.P."/>
            <person name="Mule G."/>
            <person name="Ngan C.Y."/>
            <person name="Orejas M."/>
            <person name="Orosz E."/>
            <person name="Ouedraogo J.P."/>
            <person name="Overkamp K.M."/>
            <person name="Park H.-S."/>
            <person name="Perrone G."/>
            <person name="Piumi F."/>
            <person name="Punt P.J."/>
            <person name="Ram A.F."/>
            <person name="Ramon A."/>
            <person name="Rauscher S."/>
            <person name="Record E."/>
            <person name="Riano-Pachon D.M."/>
            <person name="Robert V."/>
            <person name="Roehrig J."/>
            <person name="Ruller R."/>
            <person name="Salamov A."/>
            <person name="Salih N.S."/>
            <person name="Samson R.A."/>
            <person name="Sandor E."/>
            <person name="Sanguinetti M."/>
            <person name="Schuetze T."/>
            <person name="Sepcic K."/>
            <person name="Shelest E."/>
            <person name="Sherlock G."/>
            <person name="Sophianopoulou V."/>
            <person name="Squina F.M."/>
            <person name="Sun H."/>
            <person name="Susca A."/>
            <person name="Todd R.B."/>
            <person name="Tsang A."/>
            <person name="Unkles S.E."/>
            <person name="van de Wiele N."/>
            <person name="van Rossen-Uffink D."/>
            <person name="Oliveira J.V."/>
            <person name="Vesth T.C."/>
            <person name="Visser J."/>
            <person name="Yu J.-H."/>
            <person name="Zhou M."/>
            <person name="Andersen M.R."/>
            <person name="Archer D.B."/>
            <person name="Baker S.E."/>
            <person name="Benoit I."/>
            <person name="Brakhage A.A."/>
            <person name="Braus G.H."/>
            <person name="Fischer R."/>
            <person name="Frisvad J.C."/>
            <person name="Goldman G.H."/>
            <person name="Houbraken J."/>
            <person name="Oakley B."/>
            <person name="Pocsi I."/>
            <person name="Scazzocchio C."/>
            <person name="Seiboth B."/>
            <person name="vanKuyk P.A."/>
            <person name="Wortman J."/>
            <person name="Dyer P.S."/>
            <person name="Grigoriev I.V."/>
        </authorList>
    </citation>
    <scope>NUCLEOTIDE SEQUENCE [LARGE SCALE GENOMIC DNA]</scope>
    <source>
        <strain evidence="7">CBS 134.48</strain>
    </source>
</reference>
<dbReference type="Gene3D" id="3.30.1360.20">
    <property type="entry name" value="Transcriptional coactivator/pterin dehydratase"/>
    <property type="match status" value="1"/>
</dbReference>
<dbReference type="Pfam" id="PF01329">
    <property type="entry name" value="Pterin_4a"/>
    <property type="match status" value="1"/>
</dbReference>
<dbReference type="OrthoDB" id="277398at2759"/>
<sequence length="271" mass="30342">MDHVSRAIQQPRAVVTRLQRYCFRRNYHLRPSSSRVIPPSSHRLGPRAAATTFNTSYTSNLPNTTPSYRIALRRHASTMADPQFAEGTNPEQARQGLQTLQEQGWVLDEDGQGLKKTFYFKSYFKAVSFVNVVASQSSTKKHHPTMTVRIGSVDIHWTTHHPRGLSEKDLEMAQHCDEAAELMGSVEQGQGKKLSLVKLSAEKNGWNVPLLCLFSGQAIQPDAEPMCEEQKKTQPTQLILPTSNLTRTSCHSAGKHFSIPPSFPPFSIVFN</sequence>
<dbReference type="OMA" id="LMGSVEQ"/>
<evidence type="ECO:0000256" key="5">
    <source>
        <dbReference type="ARBA" id="ARBA00030497"/>
    </source>
</evidence>
<dbReference type="CDD" id="cd00488">
    <property type="entry name" value="PCD_DCoH"/>
    <property type="match status" value="1"/>
</dbReference>
<dbReference type="EMBL" id="KV878187">
    <property type="protein sequence ID" value="OJI86076.1"/>
    <property type="molecule type" value="Genomic_DNA"/>
</dbReference>
<dbReference type="STRING" id="767770.A0A1L9N9U0"/>
<evidence type="ECO:0000313" key="7">
    <source>
        <dbReference type="Proteomes" id="UP000184304"/>
    </source>
</evidence>
<dbReference type="VEuPathDB" id="FungiDB:ASPTUDRAFT_53369"/>
<dbReference type="AlphaFoldDB" id="A0A1L9N9U0"/>
<dbReference type="GO" id="GO:0006729">
    <property type="term" value="P:tetrahydrobiopterin biosynthetic process"/>
    <property type="evidence" value="ECO:0007669"/>
    <property type="project" value="InterPro"/>
</dbReference>
<gene>
    <name evidence="6" type="ORF">ASPTUDRAFT_53369</name>
</gene>
<dbReference type="PANTHER" id="PTHR12599">
    <property type="entry name" value="PTERIN-4-ALPHA-CARBINOLAMINE DEHYDRATASE"/>
    <property type="match status" value="1"/>
</dbReference>
<evidence type="ECO:0000256" key="3">
    <source>
        <dbReference type="ARBA" id="ARBA00013252"/>
    </source>
</evidence>
<protein>
    <recommendedName>
        <fullName evidence="3">4a-hydroxytetrahydrobiopterin dehydratase</fullName>
        <ecNumber evidence="3">4.2.1.96</ecNumber>
    </recommendedName>
    <alternativeName>
        <fullName evidence="5">4-alpha-hydroxy-tetrahydropterin dehydratase</fullName>
    </alternativeName>
</protein>
<accession>A0A1L9N9U0</accession>
<name>A0A1L9N9U0_ASPTC</name>
<evidence type="ECO:0000313" key="6">
    <source>
        <dbReference type="EMBL" id="OJI86076.1"/>
    </source>
</evidence>
<evidence type="ECO:0000256" key="4">
    <source>
        <dbReference type="ARBA" id="ARBA00023239"/>
    </source>
</evidence>
<organism evidence="6 7">
    <name type="scientific">Aspergillus tubingensis (strain CBS 134.48)</name>
    <dbReference type="NCBI Taxonomy" id="767770"/>
    <lineage>
        <taxon>Eukaryota</taxon>
        <taxon>Fungi</taxon>
        <taxon>Dikarya</taxon>
        <taxon>Ascomycota</taxon>
        <taxon>Pezizomycotina</taxon>
        <taxon>Eurotiomycetes</taxon>
        <taxon>Eurotiomycetidae</taxon>
        <taxon>Eurotiales</taxon>
        <taxon>Aspergillaceae</taxon>
        <taxon>Aspergillus</taxon>
        <taxon>Aspergillus subgen. Circumdati</taxon>
    </lineage>
</organism>
<comment type="similarity">
    <text evidence="2">Belongs to the pterin-4-alpha-carbinolamine dehydratase family.</text>
</comment>
<dbReference type="GO" id="GO:0008124">
    <property type="term" value="F:4-alpha-hydroxytetrahydrobiopterin dehydratase activity"/>
    <property type="evidence" value="ECO:0007669"/>
    <property type="project" value="UniProtKB-EC"/>
</dbReference>
<keyword evidence="7" id="KW-1185">Reference proteome</keyword>
<dbReference type="InterPro" id="IPR001533">
    <property type="entry name" value="Pterin_deHydtase"/>
</dbReference>
<evidence type="ECO:0000256" key="1">
    <source>
        <dbReference type="ARBA" id="ARBA00001554"/>
    </source>
</evidence>
<dbReference type="Proteomes" id="UP000184304">
    <property type="component" value="Unassembled WGS sequence"/>
</dbReference>
<dbReference type="EC" id="4.2.1.96" evidence="3"/>
<proteinExistence type="inferred from homology"/>
<dbReference type="SUPFAM" id="SSF55248">
    <property type="entry name" value="PCD-like"/>
    <property type="match status" value="1"/>
</dbReference>